<reference evidence="13" key="2">
    <citation type="journal article" date="2014" name="Mol. Biochem. Parasitol.">
        <title>Capturing the variant surface glycoprotein repertoire (the VSGnome) of Trypanosoma brucei Lister 427.</title>
        <authorList>
            <person name="Cross G.A."/>
            <person name="Kim H.S."/>
            <person name="Wickstead B."/>
        </authorList>
    </citation>
    <scope>NUCLEOTIDE SEQUENCE</scope>
    <source>
        <strain evidence="13">Lister 427</strain>
    </source>
</reference>
<dbReference type="Pfam" id="PF13206">
    <property type="entry name" value="VSG_B"/>
    <property type="match status" value="1"/>
</dbReference>
<dbReference type="GO" id="GO:0005886">
    <property type="term" value="C:plasma membrane"/>
    <property type="evidence" value="ECO:0007669"/>
    <property type="project" value="UniProtKB-SubCell"/>
</dbReference>
<reference evidence="13" key="1">
    <citation type="submission" date="2013-02" db="EMBL/GenBank/DDBJ databases">
        <authorList>
            <person name="Cross G.A.M."/>
            <person name="Kim H.-S."/>
            <person name="Wickstead B."/>
        </authorList>
    </citation>
    <scope>NUCLEOTIDE SEQUENCE</scope>
    <source>
        <strain evidence="13">Lister 427</strain>
    </source>
</reference>
<feature type="compositionally biased region" description="Basic and acidic residues" evidence="10">
    <location>
        <begin position="453"/>
        <end position="463"/>
    </location>
</feature>
<evidence type="ECO:0000256" key="8">
    <source>
        <dbReference type="ARBA" id="ARBA00023288"/>
    </source>
</evidence>
<evidence type="ECO:0000256" key="1">
    <source>
        <dbReference type="ARBA" id="ARBA00002523"/>
    </source>
</evidence>
<evidence type="ECO:0000256" key="6">
    <source>
        <dbReference type="ARBA" id="ARBA00023136"/>
    </source>
</evidence>
<evidence type="ECO:0000256" key="5">
    <source>
        <dbReference type="ARBA" id="ARBA00022729"/>
    </source>
</evidence>
<evidence type="ECO:0000313" key="13">
    <source>
        <dbReference type="EMBL" id="AGH59992.1"/>
    </source>
</evidence>
<name>M4SZ73_9TRYP</name>
<feature type="chain" id="PRO_5004057746" evidence="11">
    <location>
        <begin position="26"/>
        <end position="495"/>
    </location>
</feature>
<keyword evidence="7" id="KW-0325">Glycoprotein</keyword>
<dbReference type="EMBL" id="KC612561">
    <property type="protein sequence ID" value="AGH59992.1"/>
    <property type="molecule type" value="Genomic_DNA"/>
</dbReference>
<dbReference type="GO" id="GO:0098552">
    <property type="term" value="C:side of membrane"/>
    <property type="evidence" value="ECO:0007669"/>
    <property type="project" value="UniProtKB-KW"/>
</dbReference>
<feature type="signal peptide" evidence="11">
    <location>
        <begin position="1"/>
        <end position="25"/>
    </location>
</feature>
<keyword evidence="9" id="KW-0175">Coiled coil</keyword>
<evidence type="ECO:0000256" key="7">
    <source>
        <dbReference type="ARBA" id="ARBA00023180"/>
    </source>
</evidence>
<comment type="function">
    <text evidence="1">VSG forms a coat on the surface of the parasite. The trypanosome evades the immune response of the host by expressing a series of antigenically distinct VSGs from an estimated 1000 VSG genes.</text>
</comment>
<keyword evidence="5 11" id="KW-0732">Signal</keyword>
<evidence type="ECO:0000256" key="3">
    <source>
        <dbReference type="ARBA" id="ARBA00022475"/>
    </source>
</evidence>
<sequence length="495" mass="53512">MQLKTKAIALATALLAAASVAPASAVVTAGDNADVFLSLCSLIRLAERSVSGGPETASELAAYTEMQQLNSSLSPATWRKNFAKKGPDNKRPDYNAGTGVVDEIRKRRWPHWKDAEDKLEQADAVNNKLKSAGLMTPTDGDKERLRIAIQPLLEEADSIVNKLENPTPDLEIIKPDSIKKILTDAAFGSGITVPDKLTDNVLAGKAPASANRDDICGKTTASATADSAAAFMYCICAAEGSDNAGNLKICHSQQAATGIRKTTMTDSASWVKALIKQCPEGSKEELQPESLEAAVNQLQTKLKPGASGLYYGKFAANGCTGESNSGACVFYKDSAAGDIGKIKEPAWITQMKLAAKQLRANANAIRNRQVLTARLEELRRQALKAQAQLILAAKTNQQQGHSKASGADTKTIESIKKQCEALEKATDCKTKTECKWEGSEASEGKHCKLKEKKWKEKPKQEQKTRRRRNARGKERKNANLRIANGRAKLEKIPLL</sequence>
<dbReference type="AlphaFoldDB" id="M4SZ73"/>
<feature type="domain" description="Trypanosome variant surface glycoprotein B-type N-terminal" evidence="12">
    <location>
        <begin position="15"/>
        <end position="376"/>
    </location>
</feature>
<feature type="region of interest" description="Disordered" evidence="10">
    <location>
        <begin position="439"/>
        <end position="484"/>
    </location>
</feature>
<evidence type="ECO:0000256" key="2">
    <source>
        <dbReference type="ARBA" id="ARBA00004609"/>
    </source>
</evidence>
<evidence type="ECO:0000256" key="4">
    <source>
        <dbReference type="ARBA" id="ARBA00022622"/>
    </source>
</evidence>
<evidence type="ECO:0000259" key="12">
    <source>
        <dbReference type="Pfam" id="PF13206"/>
    </source>
</evidence>
<keyword evidence="3" id="KW-1003">Cell membrane</keyword>
<feature type="coiled-coil region" evidence="9">
    <location>
        <begin position="348"/>
        <end position="395"/>
    </location>
</feature>
<comment type="subcellular location">
    <subcellularLocation>
        <location evidence="2">Cell membrane</location>
        <topology evidence="2">Lipid-anchor</topology>
        <topology evidence="2">GPI-anchor</topology>
    </subcellularLocation>
</comment>
<keyword evidence="6" id="KW-0472">Membrane</keyword>
<dbReference type="VEuPathDB" id="TriTrypDB:Tb427_000332300"/>
<accession>M4SZ73</accession>
<evidence type="ECO:0000256" key="10">
    <source>
        <dbReference type="SAM" id="MobiDB-lite"/>
    </source>
</evidence>
<evidence type="ECO:0000256" key="9">
    <source>
        <dbReference type="SAM" id="Coils"/>
    </source>
</evidence>
<organism evidence="13">
    <name type="scientific">Trypanosoma brucei</name>
    <dbReference type="NCBI Taxonomy" id="5691"/>
    <lineage>
        <taxon>Eukaryota</taxon>
        <taxon>Discoba</taxon>
        <taxon>Euglenozoa</taxon>
        <taxon>Kinetoplastea</taxon>
        <taxon>Metakinetoplastina</taxon>
        <taxon>Trypanosomatida</taxon>
        <taxon>Trypanosomatidae</taxon>
        <taxon>Trypanosoma</taxon>
    </lineage>
</organism>
<protein>
    <submittedName>
        <fullName evidence="13">Variant surface glycoprotein 1051</fullName>
    </submittedName>
</protein>
<dbReference type="InterPro" id="IPR025932">
    <property type="entry name" value="Trypano_VSG_B_N_dom"/>
</dbReference>
<keyword evidence="4" id="KW-0336">GPI-anchor</keyword>
<proteinExistence type="predicted"/>
<keyword evidence="8" id="KW-0449">Lipoprotein</keyword>
<evidence type="ECO:0000256" key="11">
    <source>
        <dbReference type="SAM" id="SignalP"/>
    </source>
</evidence>